<evidence type="ECO:0000313" key="7">
    <source>
        <dbReference type="Proteomes" id="UP000439903"/>
    </source>
</evidence>
<keyword evidence="3" id="KW-0963">Cytoplasm</keyword>
<evidence type="ECO:0000256" key="2">
    <source>
        <dbReference type="ARBA" id="ARBA00009049"/>
    </source>
</evidence>
<keyword evidence="7" id="KW-1185">Reference proteome</keyword>
<dbReference type="PRINTS" id="PR01802">
    <property type="entry name" value="SYNEMBRYN"/>
</dbReference>
<dbReference type="Gene3D" id="1.25.10.10">
    <property type="entry name" value="Leucine-rich Repeat Variant"/>
    <property type="match status" value="1"/>
</dbReference>
<keyword evidence="5" id="KW-0143">Chaperone</keyword>
<evidence type="ECO:0000256" key="3">
    <source>
        <dbReference type="ARBA" id="ARBA00022490"/>
    </source>
</evidence>
<protein>
    <submittedName>
        <fullName evidence="6">Guanine nucleotide exchange factor</fullName>
    </submittedName>
</protein>
<comment type="similarity">
    <text evidence="2">Belongs to the synembryn family.</text>
</comment>
<dbReference type="GO" id="GO:0005085">
    <property type="term" value="F:guanyl-nucleotide exchange factor activity"/>
    <property type="evidence" value="ECO:0007669"/>
    <property type="project" value="UniProtKB-KW"/>
</dbReference>
<dbReference type="PANTHER" id="PTHR12425">
    <property type="entry name" value="SYNEMBRYN"/>
    <property type="match status" value="1"/>
</dbReference>
<dbReference type="PANTHER" id="PTHR12425:SF5">
    <property type="entry name" value="SYNEMBRYN"/>
    <property type="match status" value="1"/>
</dbReference>
<dbReference type="GO" id="GO:0005938">
    <property type="term" value="C:cell cortex"/>
    <property type="evidence" value="ECO:0007669"/>
    <property type="project" value="UniProtKB-SubCell"/>
</dbReference>
<comment type="subcellular location">
    <subcellularLocation>
        <location evidence="1">Cytoplasm</location>
        <location evidence="1">Cell cortex</location>
    </subcellularLocation>
</comment>
<dbReference type="InterPro" id="IPR019318">
    <property type="entry name" value="Gua_nucleotide_exch_fac_Ric8"/>
</dbReference>
<proteinExistence type="inferred from homology"/>
<dbReference type="AlphaFoldDB" id="A0A8H4AUW0"/>
<evidence type="ECO:0000256" key="1">
    <source>
        <dbReference type="ARBA" id="ARBA00004544"/>
    </source>
</evidence>
<dbReference type="InterPro" id="IPR016024">
    <property type="entry name" value="ARM-type_fold"/>
</dbReference>
<dbReference type="Proteomes" id="UP000439903">
    <property type="component" value="Unassembled WGS sequence"/>
</dbReference>
<dbReference type="Pfam" id="PF10165">
    <property type="entry name" value="Ric8"/>
    <property type="match status" value="1"/>
</dbReference>
<reference evidence="6 7" key="1">
    <citation type="journal article" date="2019" name="Environ. Microbiol.">
        <title>At the nexus of three kingdoms: the genome of the mycorrhizal fungus Gigaspora margarita provides insights into plant, endobacterial and fungal interactions.</title>
        <authorList>
            <person name="Venice F."/>
            <person name="Ghignone S."/>
            <person name="Salvioli di Fossalunga A."/>
            <person name="Amselem J."/>
            <person name="Novero M."/>
            <person name="Xianan X."/>
            <person name="Sedzielewska Toro K."/>
            <person name="Morin E."/>
            <person name="Lipzen A."/>
            <person name="Grigoriev I.V."/>
            <person name="Henrissat B."/>
            <person name="Martin F.M."/>
            <person name="Bonfante P."/>
        </authorList>
    </citation>
    <scope>NUCLEOTIDE SEQUENCE [LARGE SCALE GENOMIC DNA]</scope>
    <source>
        <strain evidence="6 7">BEG34</strain>
    </source>
</reference>
<dbReference type="InterPro" id="IPR008376">
    <property type="entry name" value="Chaperone_Ric-8_A/B"/>
</dbReference>
<evidence type="ECO:0000313" key="6">
    <source>
        <dbReference type="EMBL" id="KAF0534783.1"/>
    </source>
</evidence>
<comment type="caution">
    <text evidence="6">The sequence shown here is derived from an EMBL/GenBank/DDBJ whole genome shotgun (WGS) entry which is preliminary data.</text>
</comment>
<dbReference type="GO" id="GO:0001965">
    <property type="term" value="F:G-protein alpha-subunit binding"/>
    <property type="evidence" value="ECO:0007669"/>
    <property type="project" value="TreeGrafter"/>
</dbReference>
<dbReference type="SUPFAM" id="SSF48371">
    <property type="entry name" value="ARM repeat"/>
    <property type="match status" value="1"/>
</dbReference>
<accession>A0A8H4AUW0</accession>
<keyword evidence="4" id="KW-0344">Guanine-nucleotide releasing factor</keyword>
<dbReference type="OrthoDB" id="5585685at2759"/>
<dbReference type="InterPro" id="IPR011989">
    <property type="entry name" value="ARM-like"/>
</dbReference>
<sequence length="528" mass="58886">MSSYALIEDRSNIKIVSSVLTSFLSNSSEIASLDVSKKSELVSALLSDLDENGVQLKWNDDVRLLALQTLKTLGRNVNGCELLFSDKGFLILLSHTSLLSNDVVDTPVAQEALTCIANALLLEEGTRDLFEKHNCISKVCLGLKDVKISIKTQFLYSRILFLVTIKPSPIVKQLIDDLEIIDILHNTINNLVKGISSSTIVEPSPSPITRVTLLNEQLKFLFNLMHYDPKIVREEGKGKNQELPSKFEKLLPVIIKIITDLPPPSPLPLSPPHSHAIHALLNFPVVPYKSIWFPSEQKSQQYALLDKFLEILKTMVFIAVNGDPDVGIENGQKKYGVDFDEVIPPLVALIRKLAEEDELARISARNKLLPDDVDRSKPLEKGDCLSARLIRLMTSAMLPNLKDGVSELLYVICDQDVNLFIHHVGYGNAAGFLMNRNIMIPPLTSSSKQKVHSDKSINPITGQYLEDEAPSLSDMTDEEKEREAERLFVLFERLKKTGVMNVVNPVEEAAKSGKINETIDDDEKEESD</sequence>
<dbReference type="EMBL" id="WTPW01000209">
    <property type="protein sequence ID" value="KAF0534783.1"/>
    <property type="molecule type" value="Genomic_DNA"/>
</dbReference>
<dbReference type="GO" id="GO:0007186">
    <property type="term" value="P:G protein-coupled receptor signaling pathway"/>
    <property type="evidence" value="ECO:0007669"/>
    <property type="project" value="TreeGrafter"/>
</dbReference>
<organism evidence="6 7">
    <name type="scientific">Gigaspora margarita</name>
    <dbReference type="NCBI Taxonomy" id="4874"/>
    <lineage>
        <taxon>Eukaryota</taxon>
        <taxon>Fungi</taxon>
        <taxon>Fungi incertae sedis</taxon>
        <taxon>Mucoromycota</taxon>
        <taxon>Glomeromycotina</taxon>
        <taxon>Glomeromycetes</taxon>
        <taxon>Diversisporales</taxon>
        <taxon>Gigasporaceae</taxon>
        <taxon>Gigaspora</taxon>
    </lineage>
</organism>
<name>A0A8H4AUW0_GIGMA</name>
<gene>
    <name evidence="6" type="ORF">F8M41_009837</name>
</gene>
<evidence type="ECO:0000256" key="4">
    <source>
        <dbReference type="ARBA" id="ARBA00022658"/>
    </source>
</evidence>
<evidence type="ECO:0000256" key="5">
    <source>
        <dbReference type="ARBA" id="ARBA00023186"/>
    </source>
</evidence>